<accession>A0A514LDN8</accession>
<evidence type="ECO:0000313" key="2">
    <source>
        <dbReference type="Proteomes" id="UP000319756"/>
    </source>
</evidence>
<dbReference type="EMBL" id="CP035485">
    <property type="protein sequence ID" value="QDI89967.1"/>
    <property type="molecule type" value="Genomic_DNA"/>
</dbReference>
<gene>
    <name evidence="1" type="ORF">EPH95_01265</name>
</gene>
<dbReference type="RefSeq" id="WP_142086645.1">
    <property type="nucleotide sequence ID" value="NZ_CP035485.1"/>
</dbReference>
<sequence length="156" mass="18284">MRWQTADIDTYQQSQSYVDTVLVPLLSFSLGEEMKSHVAMGEYISLIAMEMEKQFRGRLLQLPPLVYPQNEPREQLLRHAGAWVDEMKANGKNHVIWITSDPAWKNDEKDLPGLLLWFPHLPIEHMDKKLQQKTINDQMKEILPQVMKEWQKESGI</sequence>
<dbReference type="InterPro" id="IPR019615">
    <property type="entry name" value="DUF2487"/>
</dbReference>
<dbReference type="Proteomes" id="UP000319756">
    <property type="component" value="Chromosome"/>
</dbReference>
<dbReference type="AlphaFoldDB" id="A0A514LDN8"/>
<name>A0A514LDN8_9BACI</name>
<keyword evidence="2" id="KW-1185">Reference proteome</keyword>
<evidence type="ECO:0000313" key="1">
    <source>
        <dbReference type="EMBL" id="QDI89967.1"/>
    </source>
</evidence>
<organism evidence="1 2">
    <name type="scientific">Salicibibacter halophilus</name>
    <dbReference type="NCBI Taxonomy" id="2502791"/>
    <lineage>
        <taxon>Bacteria</taxon>
        <taxon>Bacillati</taxon>
        <taxon>Bacillota</taxon>
        <taxon>Bacilli</taxon>
        <taxon>Bacillales</taxon>
        <taxon>Bacillaceae</taxon>
        <taxon>Salicibibacter</taxon>
    </lineage>
</organism>
<dbReference type="OrthoDB" id="2678750at2"/>
<dbReference type="KEGG" id="sale:EPH95_01265"/>
<proteinExistence type="predicted"/>
<protein>
    <submittedName>
        <fullName evidence="1">DUF2487 family protein</fullName>
    </submittedName>
</protein>
<reference evidence="2" key="1">
    <citation type="submission" date="2019-01" db="EMBL/GenBank/DDBJ databases">
        <title>Genomic analysis of Salicibibacter sp. NKC3-5.</title>
        <authorList>
            <person name="Oh Y.J."/>
        </authorList>
    </citation>
    <scope>NUCLEOTIDE SEQUENCE [LARGE SCALE GENOMIC DNA]</scope>
    <source>
        <strain evidence="2">NKC3-5</strain>
    </source>
</reference>
<dbReference type="Pfam" id="PF10673">
    <property type="entry name" value="DUF2487"/>
    <property type="match status" value="1"/>
</dbReference>